<proteinExistence type="predicted"/>
<keyword evidence="1" id="KW-0812">Transmembrane</keyword>
<evidence type="ECO:0000256" key="1">
    <source>
        <dbReference type="SAM" id="Phobius"/>
    </source>
</evidence>
<dbReference type="OrthoDB" id="4639451at2"/>
<dbReference type="STRING" id="1430326.B8W66_00770"/>
<protein>
    <recommendedName>
        <fullName evidence="2">DUF2510 domain-containing protein</fullName>
    </recommendedName>
</protein>
<feature type="domain" description="DUF2510" evidence="2">
    <location>
        <begin position="125"/>
        <end position="150"/>
    </location>
</feature>
<gene>
    <name evidence="3" type="ORF">B8W66_00770</name>
</gene>
<sequence>MSYPYHPSGPPGYPDPAGRFYLKLLKHTGAVILWQQRTYVVNGTLEECEAAYRAAQKHNLLAGWWSLASAVVMNWIALISNFNAIRRVRAMAQQTPASYSPSAYSPSAAPAAPIPHVSARAHVPAGWYRDPSGPGQRYWDGATWTQWTNPR</sequence>
<keyword evidence="1" id="KW-0472">Membrane</keyword>
<dbReference type="InterPro" id="IPR018929">
    <property type="entry name" value="DUF2510"/>
</dbReference>
<organism evidence="3 4">
    <name type="scientific">Mycobacterium decipiens</name>
    <dbReference type="NCBI Taxonomy" id="1430326"/>
    <lineage>
        <taxon>Bacteria</taxon>
        <taxon>Bacillati</taxon>
        <taxon>Actinomycetota</taxon>
        <taxon>Actinomycetes</taxon>
        <taxon>Mycobacteriales</taxon>
        <taxon>Mycobacteriaceae</taxon>
        <taxon>Mycobacterium</taxon>
    </lineage>
</organism>
<dbReference type="Proteomes" id="UP000193247">
    <property type="component" value="Unassembled WGS sequence"/>
</dbReference>
<evidence type="ECO:0000259" key="2">
    <source>
        <dbReference type="Pfam" id="PF10708"/>
    </source>
</evidence>
<name>A0A1X2M024_9MYCO</name>
<evidence type="ECO:0000313" key="4">
    <source>
        <dbReference type="Proteomes" id="UP000193247"/>
    </source>
</evidence>
<dbReference type="RefSeq" id="WP_085323125.1">
    <property type="nucleotide sequence ID" value="NZ_NCXP01000001.1"/>
</dbReference>
<reference evidence="3 4" key="1">
    <citation type="submission" date="2017-04" db="EMBL/GenBank/DDBJ databases">
        <title>The new phylogeny of genus Mycobacterium.</title>
        <authorList>
            <person name="Tortoli E."/>
            <person name="Trovato A."/>
            <person name="Cirillo D.M."/>
        </authorList>
    </citation>
    <scope>NUCLEOTIDE SEQUENCE [LARGE SCALE GENOMIC DNA]</scope>
    <source>
        <strain evidence="3 4">TBL 1200985</strain>
    </source>
</reference>
<dbReference type="AlphaFoldDB" id="A0A1X2M024"/>
<feature type="transmembrane region" description="Helical" evidence="1">
    <location>
        <begin position="62"/>
        <end position="82"/>
    </location>
</feature>
<keyword evidence="4" id="KW-1185">Reference proteome</keyword>
<accession>A0A1X2M024</accession>
<comment type="caution">
    <text evidence="3">The sequence shown here is derived from an EMBL/GenBank/DDBJ whole genome shotgun (WGS) entry which is preliminary data.</text>
</comment>
<evidence type="ECO:0000313" key="3">
    <source>
        <dbReference type="EMBL" id="OSC42984.1"/>
    </source>
</evidence>
<dbReference type="Pfam" id="PF10708">
    <property type="entry name" value="DUF2510"/>
    <property type="match status" value="1"/>
</dbReference>
<dbReference type="EMBL" id="NCXP01000001">
    <property type="protein sequence ID" value="OSC42984.1"/>
    <property type="molecule type" value="Genomic_DNA"/>
</dbReference>
<keyword evidence="1" id="KW-1133">Transmembrane helix</keyword>